<evidence type="ECO:0000313" key="2">
    <source>
        <dbReference type="Proteomes" id="UP000053660"/>
    </source>
</evidence>
<dbReference type="Gene3D" id="3.90.550.10">
    <property type="entry name" value="Spore Coat Polysaccharide Biosynthesis Protein SpsA, Chain A"/>
    <property type="match status" value="1"/>
</dbReference>
<accession>A0A0B1TNH4</accession>
<evidence type="ECO:0008006" key="3">
    <source>
        <dbReference type="Google" id="ProtNLM"/>
    </source>
</evidence>
<sequence length="111" mass="13016">MYECPQKDKFFRRHCVVSKLLNSFDFALFLDADMGVVNPKKRIEDYFDSNAEIIFYDRFFNWEVAAGGYLVKNTRWARDFLEEFANYESRLPNSFHGTDNGALHVSAFSCC</sequence>
<evidence type="ECO:0000313" key="1">
    <source>
        <dbReference type="EMBL" id="KHJ97621.1"/>
    </source>
</evidence>
<dbReference type="OrthoDB" id="407658at2759"/>
<dbReference type="Pfam" id="PF03314">
    <property type="entry name" value="DUF273"/>
    <property type="match status" value="1"/>
</dbReference>
<protein>
    <recommendedName>
        <fullName evidence="3">Nucleotide-diphospho-sugar transferase domain-containing protein</fullName>
    </recommendedName>
</protein>
<dbReference type="PANTHER" id="PTHR31562">
    <property type="entry name" value="PROTEIN CBG18972"/>
    <property type="match status" value="1"/>
</dbReference>
<dbReference type="EMBL" id="KN549423">
    <property type="protein sequence ID" value="KHJ97621.1"/>
    <property type="molecule type" value="Genomic_DNA"/>
</dbReference>
<dbReference type="SUPFAM" id="SSF53448">
    <property type="entry name" value="Nucleotide-diphospho-sugar transferases"/>
    <property type="match status" value="1"/>
</dbReference>
<organism evidence="1 2">
    <name type="scientific">Oesophagostomum dentatum</name>
    <name type="common">Nodular worm</name>
    <dbReference type="NCBI Taxonomy" id="61180"/>
    <lineage>
        <taxon>Eukaryota</taxon>
        <taxon>Metazoa</taxon>
        <taxon>Ecdysozoa</taxon>
        <taxon>Nematoda</taxon>
        <taxon>Chromadorea</taxon>
        <taxon>Rhabditida</taxon>
        <taxon>Rhabditina</taxon>
        <taxon>Rhabditomorpha</taxon>
        <taxon>Strongyloidea</taxon>
        <taxon>Strongylidae</taxon>
        <taxon>Oesophagostomum</taxon>
    </lineage>
</organism>
<dbReference type="InterPro" id="IPR004988">
    <property type="entry name" value="DUF273"/>
</dbReference>
<dbReference type="InterPro" id="IPR029044">
    <property type="entry name" value="Nucleotide-diphossugar_trans"/>
</dbReference>
<gene>
    <name evidence="1" type="ORF">OESDEN_02400</name>
</gene>
<dbReference type="PANTHER" id="PTHR31562:SF9">
    <property type="entry name" value="GLYCOSYLTRANSFERASE FAMILY 8 PROTEIN"/>
    <property type="match status" value="1"/>
</dbReference>
<proteinExistence type="predicted"/>
<dbReference type="Proteomes" id="UP000053660">
    <property type="component" value="Unassembled WGS sequence"/>
</dbReference>
<reference evidence="1 2" key="1">
    <citation type="submission" date="2014-03" db="EMBL/GenBank/DDBJ databases">
        <title>Draft genome of the hookworm Oesophagostomum dentatum.</title>
        <authorList>
            <person name="Mitreva M."/>
        </authorList>
    </citation>
    <scope>NUCLEOTIDE SEQUENCE [LARGE SCALE GENOMIC DNA]</scope>
    <source>
        <strain evidence="1 2">OD-Hann</strain>
    </source>
</reference>
<dbReference type="AlphaFoldDB" id="A0A0B1TNH4"/>
<name>A0A0B1TNH4_OESDE</name>
<keyword evidence="2" id="KW-1185">Reference proteome</keyword>